<proteinExistence type="predicted"/>
<reference evidence="1 2" key="1">
    <citation type="journal article" date="2019" name="Commun. Biol.">
        <title>The bagworm genome reveals a unique fibroin gene that provides high tensile strength.</title>
        <authorList>
            <person name="Kono N."/>
            <person name="Nakamura H."/>
            <person name="Ohtoshi R."/>
            <person name="Tomita M."/>
            <person name="Numata K."/>
            <person name="Arakawa K."/>
        </authorList>
    </citation>
    <scope>NUCLEOTIDE SEQUENCE [LARGE SCALE GENOMIC DNA]</scope>
</reference>
<evidence type="ECO:0000313" key="1">
    <source>
        <dbReference type="EMBL" id="GBP52222.1"/>
    </source>
</evidence>
<name>A0A4C1WNX7_EUMVA</name>
<protein>
    <recommendedName>
        <fullName evidence="3">Nucleic-acid-binding protein from transposon X-element</fullName>
    </recommendedName>
</protein>
<organism evidence="1 2">
    <name type="scientific">Eumeta variegata</name>
    <name type="common">Bagworm moth</name>
    <name type="synonym">Eumeta japonica</name>
    <dbReference type="NCBI Taxonomy" id="151549"/>
    <lineage>
        <taxon>Eukaryota</taxon>
        <taxon>Metazoa</taxon>
        <taxon>Ecdysozoa</taxon>
        <taxon>Arthropoda</taxon>
        <taxon>Hexapoda</taxon>
        <taxon>Insecta</taxon>
        <taxon>Pterygota</taxon>
        <taxon>Neoptera</taxon>
        <taxon>Endopterygota</taxon>
        <taxon>Lepidoptera</taxon>
        <taxon>Glossata</taxon>
        <taxon>Ditrysia</taxon>
        <taxon>Tineoidea</taxon>
        <taxon>Psychidae</taxon>
        <taxon>Oiketicinae</taxon>
        <taxon>Eumeta</taxon>
    </lineage>
</organism>
<dbReference type="AlphaFoldDB" id="A0A4C1WNX7"/>
<dbReference type="EMBL" id="BGZK01000597">
    <property type="protein sequence ID" value="GBP52222.1"/>
    <property type="molecule type" value="Genomic_DNA"/>
</dbReference>
<comment type="caution">
    <text evidence="1">The sequence shown here is derived from an EMBL/GenBank/DDBJ whole genome shotgun (WGS) entry which is preliminary data.</text>
</comment>
<evidence type="ECO:0000313" key="2">
    <source>
        <dbReference type="Proteomes" id="UP000299102"/>
    </source>
</evidence>
<dbReference type="Proteomes" id="UP000299102">
    <property type="component" value="Unassembled WGS sequence"/>
</dbReference>
<keyword evidence="2" id="KW-1185">Reference proteome</keyword>
<dbReference type="OrthoDB" id="8123886at2759"/>
<accession>A0A4C1WNX7</accession>
<gene>
    <name evidence="1" type="ORF">EVAR_87608_1</name>
</gene>
<sequence>MRPVQYNRRGFIQKRHPWAVPSLPIVRHAAANCYAPPRCVKCLDPHWTKNYARTRESGGKSACCNCGSDHTANDGGCPVGPKPKPRNNLYKNIRKATHWTKFTFLR</sequence>
<evidence type="ECO:0008006" key="3">
    <source>
        <dbReference type="Google" id="ProtNLM"/>
    </source>
</evidence>